<gene>
    <name evidence="1" type="ORF">DRF68_09000</name>
</gene>
<accession>A0A3D9BBD7</accession>
<keyword evidence="2" id="KW-1185">Reference proteome</keyword>
<organism evidence="1 2">
    <name type="scientific">Candidatus Chryseobacterium massiliense</name>
    <dbReference type="NCBI Taxonomy" id="204089"/>
    <lineage>
        <taxon>Bacteria</taxon>
        <taxon>Pseudomonadati</taxon>
        <taxon>Bacteroidota</taxon>
        <taxon>Flavobacteriia</taxon>
        <taxon>Flavobacteriales</taxon>
        <taxon>Weeksellaceae</taxon>
        <taxon>Chryseobacterium group</taxon>
        <taxon>Chryseobacterium</taxon>
    </lineage>
</organism>
<evidence type="ECO:0000313" key="2">
    <source>
        <dbReference type="Proteomes" id="UP000256924"/>
    </source>
</evidence>
<evidence type="ECO:0000313" key="1">
    <source>
        <dbReference type="EMBL" id="REC50622.1"/>
    </source>
</evidence>
<dbReference type="AlphaFoldDB" id="A0A3D9BBD7"/>
<proteinExistence type="predicted"/>
<sequence>MKQANKIIDFFENVIKNRRMVPSHISLYVSLFQLWSRQRFRTPFRISRKEVMKLGKIKSFATYHKCIRDLHNAGFIIYSPSYNSYKGSLVEIVDFENEDIDKNTIVQVQKIVYDEELSFSVPMFYEVELYFNELDLQSADAVQFYSLYQSKNWQLSDNKPMKCWKSAARKWISKMKNKNKNQNL</sequence>
<dbReference type="EMBL" id="QNVU01000014">
    <property type="protein sequence ID" value="REC50622.1"/>
    <property type="molecule type" value="Genomic_DNA"/>
</dbReference>
<reference evidence="1 2" key="1">
    <citation type="journal article" date="2004" name="Emerg. Infect. Dis.">
        <title>Amoebae-resisting bacteria isolated from human nasal swabs by amoebal coculture.</title>
        <authorList>
            <person name="Greub G."/>
            <person name="La Scola B."/>
            <person name="Raoult D."/>
        </authorList>
    </citation>
    <scope>NUCLEOTIDE SEQUENCE [LARGE SCALE GENOMIC DNA]</scope>
    <source>
        <strain evidence="1 2">CCUG 51329</strain>
    </source>
</reference>
<dbReference type="Proteomes" id="UP000256924">
    <property type="component" value="Unassembled WGS sequence"/>
</dbReference>
<protein>
    <submittedName>
        <fullName evidence="1">Uncharacterized protein</fullName>
    </submittedName>
</protein>
<name>A0A3D9BBD7_9FLAO</name>
<comment type="caution">
    <text evidence="1">The sequence shown here is derived from an EMBL/GenBank/DDBJ whole genome shotgun (WGS) entry which is preliminary data.</text>
</comment>